<dbReference type="Proteomes" id="UP000199233">
    <property type="component" value="Unassembled WGS sequence"/>
</dbReference>
<evidence type="ECO:0000256" key="2">
    <source>
        <dbReference type="ARBA" id="ARBA00022705"/>
    </source>
</evidence>
<protein>
    <recommendedName>
        <fullName evidence="6">DNA replication and repair protein RecF</fullName>
    </recommendedName>
</protein>
<comment type="subcellular location">
    <subcellularLocation>
        <location evidence="6">Cytoplasm</location>
    </subcellularLocation>
</comment>
<dbReference type="STRING" id="489703.SAMN04488038_11433"/>
<dbReference type="GO" id="GO:0006302">
    <property type="term" value="P:double-strand break repair"/>
    <property type="evidence" value="ECO:0007669"/>
    <property type="project" value="TreeGrafter"/>
</dbReference>
<dbReference type="SUPFAM" id="SSF52540">
    <property type="entry name" value="P-loop containing nucleoside triphosphate hydrolases"/>
    <property type="match status" value="1"/>
</dbReference>
<sequence length="353" mass="40413">MQLTQLKADNFRRFTKLSLPIPGRLNLFVGANAAGKTSLLEMIYCLNRSKSFRGSAYQDLMGPAKAQWTVFGRYEGERGPQTAGLQWAEQGIQARREGKPASALDLVQLAPTQILEPGMHRMIAEGPTYRRSFIDWGVFHVEPRFMPAWRRFRRALRQRNQLLRERRSNAEISAWEPELAESGEELHGYRLEHLSRMRQQVSERIARLLEEPDWSFELQSGWSAEHSLLEDLERHRERDRRLGMTQSGPHRAELRIRAGKLAVRHRISRGQQKLVLAAMLISQCELLLQDAGIAPILLVDDFSAELAEHFQASLLAQLKVYPGQVFLTAFEQSGVLKDSELALFHVEQGRVRA</sequence>
<organism evidence="9 10">
    <name type="scientific">Solimonas aquatica</name>
    <dbReference type="NCBI Taxonomy" id="489703"/>
    <lineage>
        <taxon>Bacteria</taxon>
        <taxon>Pseudomonadati</taxon>
        <taxon>Pseudomonadota</taxon>
        <taxon>Gammaproteobacteria</taxon>
        <taxon>Nevskiales</taxon>
        <taxon>Nevskiaceae</taxon>
        <taxon>Solimonas</taxon>
    </lineage>
</organism>
<dbReference type="EMBL" id="FOFS01000014">
    <property type="protein sequence ID" value="SER02424.1"/>
    <property type="molecule type" value="Genomic_DNA"/>
</dbReference>
<evidence type="ECO:0000256" key="1">
    <source>
        <dbReference type="ARBA" id="ARBA00022490"/>
    </source>
</evidence>
<dbReference type="Gene3D" id="1.20.1050.90">
    <property type="entry name" value="RecF/RecN/SMC, N-terminal domain"/>
    <property type="match status" value="1"/>
</dbReference>
<feature type="domain" description="RecF/RecN/SMC N-terminal" evidence="8">
    <location>
        <begin position="3"/>
        <end position="340"/>
    </location>
</feature>
<dbReference type="RefSeq" id="WP_177189043.1">
    <property type="nucleotide sequence ID" value="NZ_FOFS01000014.1"/>
</dbReference>
<keyword evidence="5 6" id="KW-0238">DNA-binding</keyword>
<keyword evidence="1 6" id="KW-0963">Cytoplasm</keyword>
<proteinExistence type="inferred from homology"/>
<feature type="binding site" evidence="6">
    <location>
        <begin position="30"/>
        <end position="37"/>
    </location>
    <ligand>
        <name>ATP</name>
        <dbReference type="ChEBI" id="CHEBI:30616"/>
    </ligand>
</feature>
<dbReference type="InterPro" id="IPR042174">
    <property type="entry name" value="RecF_2"/>
</dbReference>
<keyword evidence="3 6" id="KW-0547">Nucleotide-binding</keyword>
<dbReference type="GO" id="GO:0009432">
    <property type="term" value="P:SOS response"/>
    <property type="evidence" value="ECO:0007669"/>
    <property type="project" value="UniProtKB-UniRule"/>
</dbReference>
<keyword evidence="4 6" id="KW-0067">ATP-binding</keyword>
<evidence type="ECO:0000256" key="4">
    <source>
        <dbReference type="ARBA" id="ARBA00022840"/>
    </source>
</evidence>
<dbReference type="InterPro" id="IPR027417">
    <property type="entry name" value="P-loop_NTPase"/>
</dbReference>
<dbReference type="GO" id="GO:0005737">
    <property type="term" value="C:cytoplasm"/>
    <property type="evidence" value="ECO:0007669"/>
    <property type="project" value="UniProtKB-SubCell"/>
</dbReference>
<keyword evidence="10" id="KW-1185">Reference proteome</keyword>
<evidence type="ECO:0000256" key="5">
    <source>
        <dbReference type="ARBA" id="ARBA00023125"/>
    </source>
</evidence>
<evidence type="ECO:0000259" key="8">
    <source>
        <dbReference type="Pfam" id="PF02463"/>
    </source>
</evidence>
<evidence type="ECO:0000256" key="6">
    <source>
        <dbReference type="HAMAP-Rule" id="MF_00365"/>
    </source>
</evidence>
<dbReference type="InterPro" id="IPR003395">
    <property type="entry name" value="RecF/RecN/SMC_N"/>
</dbReference>
<keyword evidence="6" id="KW-0234">DNA repair</keyword>
<dbReference type="PANTHER" id="PTHR32182:SF0">
    <property type="entry name" value="DNA REPLICATION AND REPAIR PROTEIN RECF"/>
    <property type="match status" value="1"/>
</dbReference>
<dbReference type="GO" id="GO:0003697">
    <property type="term" value="F:single-stranded DNA binding"/>
    <property type="evidence" value="ECO:0007669"/>
    <property type="project" value="UniProtKB-UniRule"/>
</dbReference>
<dbReference type="InterPro" id="IPR001238">
    <property type="entry name" value="DNA-binding_RecF"/>
</dbReference>
<dbReference type="PANTHER" id="PTHR32182">
    <property type="entry name" value="DNA REPLICATION AND REPAIR PROTEIN RECF"/>
    <property type="match status" value="1"/>
</dbReference>
<keyword evidence="6" id="KW-0742">SOS response</keyword>
<comment type="similarity">
    <text evidence="6">Belongs to the RecF family.</text>
</comment>
<gene>
    <name evidence="6" type="primary">recF</name>
    <name evidence="9" type="ORF">SAMN04488038_11433</name>
</gene>
<keyword evidence="2 6" id="KW-0235">DNA replication</keyword>
<dbReference type="NCBIfam" id="TIGR00611">
    <property type="entry name" value="recf"/>
    <property type="match status" value="1"/>
</dbReference>
<keyword evidence="6" id="KW-0227">DNA damage</keyword>
<reference evidence="9 10" key="1">
    <citation type="submission" date="2016-10" db="EMBL/GenBank/DDBJ databases">
        <authorList>
            <person name="de Groot N.N."/>
        </authorList>
    </citation>
    <scope>NUCLEOTIDE SEQUENCE [LARGE SCALE GENOMIC DNA]</scope>
    <source>
        <strain evidence="9 10">DSM 25927</strain>
    </source>
</reference>
<evidence type="ECO:0000313" key="10">
    <source>
        <dbReference type="Proteomes" id="UP000199233"/>
    </source>
</evidence>
<accession>A0A1H9KTA5</accession>
<dbReference type="AlphaFoldDB" id="A0A1H9KTA5"/>
<evidence type="ECO:0000256" key="7">
    <source>
        <dbReference type="SAM" id="Coils"/>
    </source>
</evidence>
<dbReference type="HAMAP" id="MF_00365">
    <property type="entry name" value="RecF"/>
    <property type="match status" value="1"/>
</dbReference>
<keyword evidence="7" id="KW-0175">Coiled coil</keyword>
<comment type="function">
    <text evidence="6">The RecF protein is involved in DNA metabolism; it is required for DNA replication and normal SOS inducibility. RecF binds preferentially to single-stranded, linear DNA. It also seems to bind ATP.</text>
</comment>
<dbReference type="GO" id="GO:0000731">
    <property type="term" value="P:DNA synthesis involved in DNA repair"/>
    <property type="evidence" value="ECO:0007669"/>
    <property type="project" value="TreeGrafter"/>
</dbReference>
<feature type="coiled-coil region" evidence="7">
    <location>
        <begin position="153"/>
        <end position="211"/>
    </location>
</feature>
<dbReference type="Pfam" id="PF02463">
    <property type="entry name" value="SMC_N"/>
    <property type="match status" value="1"/>
</dbReference>
<evidence type="ECO:0000256" key="3">
    <source>
        <dbReference type="ARBA" id="ARBA00022741"/>
    </source>
</evidence>
<dbReference type="GO" id="GO:0005524">
    <property type="term" value="F:ATP binding"/>
    <property type="evidence" value="ECO:0007669"/>
    <property type="project" value="UniProtKB-UniRule"/>
</dbReference>
<dbReference type="Gene3D" id="3.40.50.300">
    <property type="entry name" value="P-loop containing nucleotide triphosphate hydrolases"/>
    <property type="match status" value="1"/>
</dbReference>
<name>A0A1H9KTA5_9GAMM</name>
<evidence type="ECO:0000313" key="9">
    <source>
        <dbReference type="EMBL" id="SER02424.1"/>
    </source>
</evidence>
<dbReference type="GO" id="GO:0006260">
    <property type="term" value="P:DNA replication"/>
    <property type="evidence" value="ECO:0007669"/>
    <property type="project" value="UniProtKB-UniRule"/>
</dbReference>